<dbReference type="PROSITE" id="PS51375">
    <property type="entry name" value="PPR"/>
    <property type="match status" value="4"/>
</dbReference>
<dbReference type="InterPro" id="IPR011990">
    <property type="entry name" value="TPR-like_helical_dom_sf"/>
</dbReference>
<dbReference type="PANTHER" id="PTHR46669">
    <property type="entry name" value="LEUCINE-RICH PPR MOTIF-CONTAINING PROTEIN, MITOCHONDRIAL"/>
    <property type="match status" value="1"/>
</dbReference>
<feature type="repeat" description="PPR" evidence="1">
    <location>
        <begin position="237"/>
        <end position="271"/>
    </location>
</feature>
<dbReference type="GO" id="GO:0005634">
    <property type="term" value="C:nucleus"/>
    <property type="evidence" value="ECO:0000318"/>
    <property type="project" value="GO_Central"/>
</dbReference>
<dbReference type="InterPro" id="IPR002885">
    <property type="entry name" value="PPR_rpt"/>
</dbReference>
<feature type="repeat" description="PPR" evidence="1">
    <location>
        <begin position="977"/>
        <end position="1011"/>
    </location>
</feature>
<reference evidence="3" key="1">
    <citation type="submission" date="2015-02" db="EMBL/GenBank/DDBJ databases">
        <title>Genome sequencing for Strongylocentrotus purpuratus.</title>
        <authorList>
            <person name="Murali S."/>
            <person name="Liu Y."/>
            <person name="Vee V."/>
            <person name="English A."/>
            <person name="Wang M."/>
            <person name="Skinner E."/>
            <person name="Han Y."/>
            <person name="Muzny D.M."/>
            <person name="Worley K.C."/>
            <person name="Gibbs R.A."/>
        </authorList>
    </citation>
    <scope>NUCLEOTIDE SEQUENCE</scope>
</reference>
<dbReference type="GO" id="GO:0005739">
    <property type="term" value="C:mitochondrion"/>
    <property type="evidence" value="ECO:0000318"/>
    <property type="project" value="GO_Central"/>
</dbReference>
<dbReference type="OrthoDB" id="185373at2759"/>
<evidence type="ECO:0000256" key="1">
    <source>
        <dbReference type="PROSITE-ProRule" id="PRU00708"/>
    </source>
</evidence>
<protein>
    <recommendedName>
        <fullName evidence="4">Leucine-rich PPR motif-containing protein, mitochondrial</fullName>
    </recommendedName>
</protein>
<name>A0A7M7T581_STRPU</name>
<evidence type="ECO:0000313" key="2">
    <source>
        <dbReference type="EnsemblMetazoa" id="XP_030854811"/>
    </source>
</evidence>
<feature type="repeat" description="PPR" evidence="1">
    <location>
        <begin position="202"/>
        <end position="236"/>
    </location>
</feature>
<dbReference type="InterPro" id="IPR033490">
    <property type="entry name" value="LRP130"/>
</dbReference>
<dbReference type="KEGG" id="spu:755486"/>
<dbReference type="GO" id="GO:0003730">
    <property type="term" value="F:mRNA 3'-UTR binding"/>
    <property type="evidence" value="ECO:0000318"/>
    <property type="project" value="GO_Central"/>
</dbReference>
<dbReference type="OMA" id="HIDRNKI"/>
<dbReference type="GeneID" id="755486"/>
<dbReference type="Gene3D" id="1.25.40.10">
    <property type="entry name" value="Tetratricopeptide repeat domain"/>
    <property type="match status" value="4"/>
</dbReference>
<dbReference type="CTD" id="10128"/>
<keyword evidence="3" id="KW-1185">Reference proteome</keyword>
<dbReference type="RefSeq" id="XP_030854811.1">
    <property type="nucleotide sequence ID" value="XM_030998951.1"/>
</dbReference>
<organism evidence="2 3">
    <name type="scientific">Strongylocentrotus purpuratus</name>
    <name type="common">Purple sea urchin</name>
    <dbReference type="NCBI Taxonomy" id="7668"/>
    <lineage>
        <taxon>Eukaryota</taxon>
        <taxon>Metazoa</taxon>
        <taxon>Echinodermata</taxon>
        <taxon>Eleutherozoa</taxon>
        <taxon>Echinozoa</taxon>
        <taxon>Echinoidea</taxon>
        <taxon>Euechinoidea</taxon>
        <taxon>Echinacea</taxon>
        <taxon>Camarodonta</taxon>
        <taxon>Echinidea</taxon>
        <taxon>Strongylocentrotidae</taxon>
        <taxon>Strongylocentrotus</taxon>
    </lineage>
</organism>
<evidence type="ECO:0000313" key="3">
    <source>
        <dbReference type="Proteomes" id="UP000007110"/>
    </source>
</evidence>
<dbReference type="InParanoid" id="A0A7M7T581"/>
<accession>A0A7M7T581</accession>
<evidence type="ECO:0008006" key="4">
    <source>
        <dbReference type="Google" id="ProtNLM"/>
    </source>
</evidence>
<dbReference type="Proteomes" id="UP000007110">
    <property type="component" value="Unassembled WGS sequence"/>
</dbReference>
<sequence>MASALRSMKFSRILPLAARIATRSSLQRSVRVTPARILDDSIGRNFSISNLRCFSVATSRFQSVLDAQQDDVDSTTEVAQQPIRSDNEFRIVLRRLDDMVRRTGRITKAQLLLVFDEICKLGAAKPNQALLLIRSCGSLLPEVALVERTALVSNIWDKLKELGTTFDVTHYNALLRVYLQNENKFSPTDFLAQMESHGIDPNRITYQRLISAYCLQGDIQGATKILEFMKSKDLPVTEGIFNSLITGHGRAGDLENAQNILNVMRSVGLEPSSDTYTALMCAYAEKGEMESITKLSQELESDNVILSGRCYLSVAYSLATCGQSQHLQQVLEKVQLNAGYIPDAINLSLSLMTKGQSEAAFEIVKMFQGLRVDQNSAEPQNQGNFFIDHAVQIQLAHETLFGHLDELMSSGLHSSPYIIALHSSLRKVKENKDYPFGIMRRMIELEIPVRPHYFWPIFARDYNAGDKEGVMNTLKQMRDMGVETSSDTLTKFVFPCLGGTLADIQAAINELGIPADKSLVTAMARNETRHQRLDSVVQLINEYRDLVDVPLIKAGLVVCFSKNPQAEAMFQICKHLVDSHQVIEDNNITKEDQLGSFLYDIVSSIPIKQASVVKPDLDLLFKKLAREGLYVTGSRYRGIRNQLDRIKLPMLKPAALKLLDPSEVQKDRVANFDVLSGEEVSLEELESHLVELREKGGNLRGILRRLLLVHTTNNNYERAMELKKEFDEAHYEPTGAIFACLITMCSNQGRFTEAMEFKDKLHKFDPSFKLDISKYRFLICHLAKENQLPAALDMVQELKELGVDTDRMEKQTFHILNELASLGLSEEVERIFETMVELGLVKPTNNLVGPVVGAYMAKNDLEGALACIRDCQAKYSIMPHFQDVLVRLVEEGHTDQLQKAMDFASQQHGDINMLYDLIFAFCTSGKYKEAMKLIETPGMIAKNKRMQWYAERCIGANNVEALQQLTAITKDLYACDRDQMYFYLIQLHTRNNDVDKCLEVWAAMQEEGVVPRDRTMRYLANVLRSYDRSIPFEVPQLTADQLGNDDLNSTEKIERILKAGNIGGAEELLKEALAEGKEVGAGVYDKIIFEMLKQGHIDDALALKDLAEKSCDFKMSVLLNNKLLIEYVKKGDIESAERLLDQTLEADKLPRPSGIRMLSERYEQDGLLDKLLTLKEKYEERTQSRFPIGKSVLGAYIVKGDLGGAVSYIEKELEEDPSKSRRIGMRSFFGKLLQKDQPMDEAFTMVDRLAAKDIEGPVWQLLYAHLDNGKTEGAKEVIQRYDVIREKSSGLIGYVIEMVGSDDDVEGKIEQVLQITKDEDYLDRAKIYFYLLKSYDNESNYEGGLTVKQRMEDEGLHMSDFMLKRLALLLKKTGQPVPFDEPPNPISFYREKLRLEDKDNLPEIKITEDES</sequence>
<dbReference type="PANTHER" id="PTHR46669:SF1">
    <property type="entry name" value="LEUCINE-RICH PPR MOTIF-CONTAINING PROTEIN, MITOCHONDRIAL"/>
    <property type="match status" value="1"/>
</dbReference>
<dbReference type="Pfam" id="PF13041">
    <property type="entry name" value="PPR_2"/>
    <property type="match status" value="1"/>
</dbReference>
<dbReference type="NCBIfam" id="TIGR00756">
    <property type="entry name" value="PPR"/>
    <property type="match status" value="1"/>
</dbReference>
<dbReference type="EnsemblMetazoa" id="XM_030998951">
    <property type="protein sequence ID" value="XP_030854811"/>
    <property type="gene ID" value="LOC755486"/>
</dbReference>
<dbReference type="GO" id="GO:0070129">
    <property type="term" value="P:regulation of mitochondrial translation"/>
    <property type="evidence" value="ECO:0000318"/>
    <property type="project" value="GO_Central"/>
</dbReference>
<dbReference type="Pfam" id="PF13812">
    <property type="entry name" value="PPR_3"/>
    <property type="match status" value="1"/>
</dbReference>
<dbReference type="Pfam" id="PF01535">
    <property type="entry name" value="PPR"/>
    <property type="match status" value="1"/>
</dbReference>
<proteinExistence type="predicted"/>
<feature type="repeat" description="PPR" evidence="1">
    <location>
        <begin position="167"/>
        <end position="201"/>
    </location>
</feature>
<reference evidence="2" key="2">
    <citation type="submission" date="2021-01" db="UniProtKB">
        <authorList>
            <consortium name="EnsemblMetazoa"/>
        </authorList>
    </citation>
    <scope>IDENTIFICATION</scope>
</reference>